<evidence type="ECO:0000259" key="2">
    <source>
        <dbReference type="Pfam" id="PF12708"/>
    </source>
</evidence>
<evidence type="ECO:0000256" key="1">
    <source>
        <dbReference type="SAM" id="MobiDB-lite"/>
    </source>
</evidence>
<protein>
    <submittedName>
        <fullName evidence="3">Glycosyl hydrolase family 28-related protein</fullName>
    </submittedName>
</protein>
<dbReference type="Gene3D" id="2.160.20.10">
    <property type="entry name" value="Single-stranded right-handed beta-helix, Pectin lyase-like"/>
    <property type="match status" value="1"/>
</dbReference>
<reference evidence="3 4" key="1">
    <citation type="submission" date="2024-09" db="EMBL/GenBank/DDBJ databases">
        <authorList>
            <person name="Sun Q."/>
            <person name="Mori K."/>
        </authorList>
    </citation>
    <scope>NUCLEOTIDE SEQUENCE [LARGE SCALE GENOMIC DNA]</scope>
    <source>
        <strain evidence="3 4">JCM 12520</strain>
    </source>
</reference>
<dbReference type="InterPro" id="IPR012334">
    <property type="entry name" value="Pectin_lyas_fold"/>
</dbReference>
<dbReference type="InterPro" id="IPR024535">
    <property type="entry name" value="RHGA/B-epi-like_pectate_lyase"/>
</dbReference>
<accession>A0ABV5W8R5</accession>
<dbReference type="Proteomes" id="UP001589619">
    <property type="component" value="Unassembled WGS sequence"/>
</dbReference>
<dbReference type="Pfam" id="PF12708">
    <property type="entry name" value="Pect-lyase_RHGA_epim"/>
    <property type="match status" value="1"/>
</dbReference>
<evidence type="ECO:0000313" key="3">
    <source>
        <dbReference type="EMBL" id="MFB9756868.1"/>
    </source>
</evidence>
<dbReference type="GO" id="GO:0016787">
    <property type="term" value="F:hydrolase activity"/>
    <property type="evidence" value="ECO:0007669"/>
    <property type="project" value="UniProtKB-KW"/>
</dbReference>
<sequence>MDHEKGQQVEPGQSADSATGGQSGQMRKEAIGAKPISRRKLLASLGVSGVAFMSGGMVTNTFGQQTVTGAVYDEASSADDIYYRLNASLTERSVGDKLRESVSVKDFGAVGDGIVNDTAALQAAVDYMRSVGGGSIYFPVGVYRATGVRLYSFITLRGPGHNMWGFSTRGKSAVIKSWDEGDIFYSTGDTIENVTFEGVTLVGLQPTGTKNTQGIVLHNSIGVIINGCDFFLFKNEAVWQKAGGTLRMNNCKIFGGSRRGTSFAERTGAVRLSGHDNMIANTEIGADYSGDSTNLWNCAVKLEKASANMFVNCVFEGADIGIYVAGPDNNFVNCRADINYGHGWWFSRELPSHVPPRRNRLSNCWGHRNSRYESNTFDNFRIEPGQSITGIQMTNCKSSANASNDKWAHRYGLYDGAGDTLVIGYRDDEAMTKWFDGISGYAGPQCSFNQQVFVPASGTTDPDVTARAIIRFNNAAPTTVTGFANGVNGQTLDVLSINANTSIEHNAAIKTNTLATKVLVAFTLYRFKNILGTWYETN</sequence>
<keyword evidence="4" id="KW-1185">Reference proteome</keyword>
<dbReference type="EMBL" id="JBHMAG010000029">
    <property type="protein sequence ID" value="MFB9756868.1"/>
    <property type="molecule type" value="Genomic_DNA"/>
</dbReference>
<dbReference type="InterPro" id="IPR051801">
    <property type="entry name" value="GH28_Enzymes"/>
</dbReference>
<name>A0ABV5W8R5_9BACL</name>
<dbReference type="RefSeq" id="WP_344904515.1">
    <property type="nucleotide sequence ID" value="NZ_BAAAYO010000002.1"/>
</dbReference>
<dbReference type="InterPro" id="IPR011050">
    <property type="entry name" value="Pectin_lyase_fold/virulence"/>
</dbReference>
<feature type="compositionally biased region" description="Polar residues" evidence="1">
    <location>
        <begin position="10"/>
        <end position="20"/>
    </location>
</feature>
<organism evidence="3 4">
    <name type="scientific">Paenibacillus hodogayensis</name>
    <dbReference type="NCBI Taxonomy" id="279208"/>
    <lineage>
        <taxon>Bacteria</taxon>
        <taxon>Bacillati</taxon>
        <taxon>Bacillota</taxon>
        <taxon>Bacilli</taxon>
        <taxon>Bacillales</taxon>
        <taxon>Paenibacillaceae</taxon>
        <taxon>Paenibacillus</taxon>
    </lineage>
</organism>
<dbReference type="SUPFAM" id="SSF51126">
    <property type="entry name" value="Pectin lyase-like"/>
    <property type="match status" value="1"/>
</dbReference>
<proteinExistence type="predicted"/>
<evidence type="ECO:0000313" key="4">
    <source>
        <dbReference type="Proteomes" id="UP001589619"/>
    </source>
</evidence>
<feature type="region of interest" description="Disordered" evidence="1">
    <location>
        <begin position="1"/>
        <end position="30"/>
    </location>
</feature>
<feature type="domain" description="Rhamnogalacturonase A/B/Epimerase-like pectate lyase" evidence="2">
    <location>
        <begin position="102"/>
        <end position="163"/>
    </location>
</feature>
<gene>
    <name evidence="3" type="ORF">ACFFNY_35325</name>
</gene>
<comment type="caution">
    <text evidence="3">The sequence shown here is derived from an EMBL/GenBank/DDBJ whole genome shotgun (WGS) entry which is preliminary data.</text>
</comment>
<keyword evidence="3" id="KW-0378">Hydrolase</keyword>
<dbReference type="PANTHER" id="PTHR31339">
    <property type="entry name" value="PECTIN LYASE-RELATED"/>
    <property type="match status" value="1"/>
</dbReference>
<dbReference type="PANTHER" id="PTHR31339:SF9">
    <property type="entry name" value="PLASMIN AND FIBRONECTIN-BINDING PROTEIN A"/>
    <property type="match status" value="1"/>
</dbReference>